<protein>
    <recommendedName>
        <fullName evidence="3">Excreted virulence factor EspC, type VII ESX diderm</fullName>
    </recommendedName>
</protein>
<keyword evidence="2" id="KW-1185">Reference proteome</keyword>
<organism evidence="1 2">
    <name type="scientific">Lentzea miocenica</name>
    <dbReference type="NCBI Taxonomy" id="3095431"/>
    <lineage>
        <taxon>Bacteria</taxon>
        <taxon>Bacillati</taxon>
        <taxon>Actinomycetota</taxon>
        <taxon>Actinomycetes</taxon>
        <taxon>Pseudonocardiales</taxon>
        <taxon>Pseudonocardiaceae</taxon>
        <taxon>Lentzea</taxon>
    </lineage>
</organism>
<proteinExistence type="predicted"/>
<sequence>MTAGGIIGPNHPMQQRANELQGYHVVPRQLAYAGDDLKSTASMLSGRVVGELESTHLGENDLGFLGKHEGSPADYNGSMRECVGHFKRLATTLHAAGDVLNQVAAHYAAMDDSYYEKFNRFDDH</sequence>
<evidence type="ECO:0000313" key="2">
    <source>
        <dbReference type="Proteomes" id="UP001285521"/>
    </source>
</evidence>
<name>A0ABU4TDC7_9PSEU</name>
<accession>A0ABU4TDC7</accession>
<dbReference type="RefSeq" id="WP_319971193.1">
    <property type="nucleotide sequence ID" value="NZ_JAXAVW010000042.1"/>
</dbReference>
<comment type="caution">
    <text evidence="1">The sequence shown here is derived from an EMBL/GenBank/DDBJ whole genome shotgun (WGS) entry which is preliminary data.</text>
</comment>
<reference evidence="1 2" key="1">
    <citation type="submission" date="2023-11" db="EMBL/GenBank/DDBJ databases">
        <title>Lentzea sokolovensis, sp. nov., Lentzea kristufkii, sp. nov., and Lentzea miocenensis, sp. nov., rare actinobacteria from Sokolov Coal Basin, Miocene lacustrine sediment, Czech Republic.</title>
        <authorList>
            <person name="Lara A."/>
            <person name="Kotroba L."/>
            <person name="Nouioui I."/>
            <person name="Neumann-Schaal M."/>
            <person name="Mast Y."/>
            <person name="Chronakova A."/>
        </authorList>
    </citation>
    <scope>NUCLEOTIDE SEQUENCE [LARGE SCALE GENOMIC DNA]</scope>
    <source>
        <strain evidence="1 2">BCCO 10_0856</strain>
    </source>
</reference>
<evidence type="ECO:0008006" key="3">
    <source>
        <dbReference type="Google" id="ProtNLM"/>
    </source>
</evidence>
<dbReference type="EMBL" id="JAXAVW010000042">
    <property type="protein sequence ID" value="MDX8036181.1"/>
    <property type="molecule type" value="Genomic_DNA"/>
</dbReference>
<dbReference type="Proteomes" id="UP001285521">
    <property type="component" value="Unassembled WGS sequence"/>
</dbReference>
<gene>
    <name evidence="1" type="ORF">SK803_38805</name>
</gene>
<evidence type="ECO:0000313" key="1">
    <source>
        <dbReference type="EMBL" id="MDX8036181.1"/>
    </source>
</evidence>